<evidence type="ECO:0000256" key="1">
    <source>
        <dbReference type="SAM" id="Phobius"/>
    </source>
</evidence>
<evidence type="ECO:0000313" key="3">
    <source>
        <dbReference type="Proteomes" id="UP000028547"/>
    </source>
</evidence>
<feature type="transmembrane region" description="Helical" evidence="1">
    <location>
        <begin position="771"/>
        <end position="791"/>
    </location>
</feature>
<sequence length="805" mass="87204">MPLSQQARTRFAAAAAAFALPLLYFHRAAFSGKIFASRDILRVYYPLKQYWAERVSQFQFPDWYPYNALGQPYPGMLISGAFHPANLLYLLLPLGTALKFITLLSYMAALGGTYLFARLWGLGRGPALFSGLTYALCGYMVGISNNLLYLMAASTFPWALWGAERFLRAPSVGRATAAALPLCLVLLSGDAQSFALCNGMLLVLVLLRPDRSGALRAAPRAGLLIVLGALLSAVQILPVLTTVKNAWPSAPTLQVATSFPFHPLRLLELALGALFLDPGSGTAASSVMADELFRTGMGGFWVSSVYMGLPAVLLLGGALWTWRRHPLTWKVSAVTLALLALTLPNHLPLYRWFYQWVPLWNAFRYPEKLLPYVLFPLSLGAGTGLEAVLRDSTLSRRLGRAGLVLAGVCGLLALGEWRSRLFSSGVIHSLWEKADPSILEVLHGNFLQATGVGAITLALMGLVLAALARALPPARGVALLLGLQFAALYQANEGTYHVTYTDVLEQPTGFLKVIVQRETEAGAVPPRVFAGAEDLSPREVPEELHPVDLMSINFVAGLAPDTPALWHVESAGPYLPAASRRMAGLLYSPDSAQLWLGRLAGLYHVRYITLETRAYQQISGNPKVVLGQDRRLGPGVVLLNHPNTLPRAYLATPVCVPDEPSARALLLSRAFHPHQQAVLECPPETPRDAAPASPGEPGQVRIVRYAPESVELEVDARAPAALVLNDAFYDGWSATLDGQPTPILPANLAVRGVRVPAGSHRVTFTYRTPHLVLGAVISLVTLGLLGLAVLVERRRRAQAFFEPSM</sequence>
<dbReference type="RefSeq" id="WP_043409728.1">
    <property type="nucleotide sequence ID" value="NZ_JPMI01000302.1"/>
</dbReference>
<keyword evidence="1" id="KW-0472">Membrane</keyword>
<dbReference type="AlphaFoldDB" id="A0A084SIA0"/>
<organism evidence="2 3">
    <name type="scientific">Archangium violaceum Cb vi76</name>
    <dbReference type="NCBI Taxonomy" id="1406225"/>
    <lineage>
        <taxon>Bacteria</taxon>
        <taxon>Pseudomonadati</taxon>
        <taxon>Myxococcota</taxon>
        <taxon>Myxococcia</taxon>
        <taxon>Myxococcales</taxon>
        <taxon>Cystobacterineae</taxon>
        <taxon>Archangiaceae</taxon>
        <taxon>Archangium</taxon>
    </lineage>
</organism>
<dbReference type="PANTHER" id="PTHR38454">
    <property type="entry name" value="INTEGRAL MEMBRANE PROTEIN-RELATED"/>
    <property type="match status" value="1"/>
</dbReference>
<gene>
    <name evidence="2" type="ORF">Q664_43160</name>
</gene>
<evidence type="ECO:0008006" key="4">
    <source>
        <dbReference type="Google" id="ProtNLM"/>
    </source>
</evidence>
<reference evidence="2 3" key="1">
    <citation type="submission" date="2014-07" db="EMBL/GenBank/DDBJ databases">
        <title>Draft Genome Sequence of Gephyronic Acid Producer, Cystobacter violaceus Strain Cb vi76.</title>
        <authorList>
            <person name="Stevens D.C."/>
            <person name="Young J."/>
            <person name="Carmichael R."/>
            <person name="Tan J."/>
            <person name="Taylor R.E."/>
        </authorList>
    </citation>
    <scope>NUCLEOTIDE SEQUENCE [LARGE SCALE GENOMIC DNA]</scope>
    <source>
        <strain evidence="2 3">Cb vi76</strain>
    </source>
</reference>
<dbReference type="Pfam" id="PF09586">
    <property type="entry name" value="YfhO"/>
    <property type="match status" value="1"/>
</dbReference>
<feature type="transmembrane region" description="Helical" evidence="1">
    <location>
        <begin position="300"/>
        <end position="320"/>
    </location>
</feature>
<dbReference type="InterPro" id="IPR018580">
    <property type="entry name" value="Uncharacterised_YfhO"/>
</dbReference>
<feature type="transmembrane region" description="Helical" evidence="1">
    <location>
        <begin position="401"/>
        <end position="417"/>
    </location>
</feature>
<feature type="transmembrane region" description="Helical" evidence="1">
    <location>
        <begin position="221"/>
        <end position="240"/>
    </location>
</feature>
<proteinExistence type="predicted"/>
<evidence type="ECO:0000313" key="2">
    <source>
        <dbReference type="EMBL" id="KFA88185.1"/>
    </source>
</evidence>
<dbReference type="PANTHER" id="PTHR38454:SF1">
    <property type="entry name" value="INTEGRAL MEMBRANE PROTEIN"/>
    <property type="match status" value="1"/>
</dbReference>
<name>A0A084SIA0_9BACT</name>
<dbReference type="Proteomes" id="UP000028547">
    <property type="component" value="Unassembled WGS sequence"/>
</dbReference>
<feature type="transmembrane region" description="Helical" evidence="1">
    <location>
        <begin position="327"/>
        <end position="349"/>
    </location>
</feature>
<dbReference type="EMBL" id="JPMI01000302">
    <property type="protein sequence ID" value="KFA88185.1"/>
    <property type="molecule type" value="Genomic_DNA"/>
</dbReference>
<comment type="caution">
    <text evidence="2">The sequence shown here is derived from an EMBL/GenBank/DDBJ whole genome shotgun (WGS) entry which is preliminary data.</text>
</comment>
<feature type="transmembrane region" description="Helical" evidence="1">
    <location>
        <begin position="369"/>
        <end position="389"/>
    </location>
</feature>
<accession>A0A084SIA0</accession>
<feature type="transmembrane region" description="Helical" evidence="1">
    <location>
        <begin position="446"/>
        <end position="467"/>
    </location>
</feature>
<keyword evidence="1" id="KW-1133">Transmembrane helix</keyword>
<feature type="transmembrane region" description="Helical" evidence="1">
    <location>
        <begin position="103"/>
        <end position="121"/>
    </location>
</feature>
<feature type="transmembrane region" description="Helical" evidence="1">
    <location>
        <begin position="73"/>
        <end position="91"/>
    </location>
</feature>
<keyword evidence="1" id="KW-0812">Transmembrane</keyword>
<protein>
    <recommendedName>
        <fullName evidence="4">Bacterial membrane protein YfhO</fullName>
    </recommendedName>
</protein>
<feature type="transmembrane region" description="Helical" evidence="1">
    <location>
        <begin position="127"/>
        <end position="150"/>
    </location>
</feature>